<comment type="subcellular location">
    <subcellularLocation>
        <location evidence="1">Membrane</location>
        <topology evidence="1">Single-pass type I membrane protein</topology>
    </subcellularLocation>
</comment>
<evidence type="ECO:0000313" key="10">
    <source>
        <dbReference type="EMBL" id="KAA0707885.1"/>
    </source>
</evidence>
<dbReference type="Pfam" id="PF06679">
    <property type="entry name" value="DUF1180"/>
    <property type="match status" value="1"/>
</dbReference>
<comment type="similarity">
    <text evidence="2">Belongs to the FAM174 family.</text>
</comment>
<evidence type="ECO:0000256" key="3">
    <source>
        <dbReference type="ARBA" id="ARBA00022692"/>
    </source>
</evidence>
<accession>A0A5A9NF97</accession>
<dbReference type="PANTHER" id="PTHR28607:SF2">
    <property type="entry name" value="PROTEIN FAM174C"/>
    <property type="match status" value="1"/>
</dbReference>
<evidence type="ECO:0000256" key="4">
    <source>
        <dbReference type="ARBA" id="ARBA00022729"/>
    </source>
</evidence>
<evidence type="ECO:0000313" key="11">
    <source>
        <dbReference type="Proteomes" id="UP000324632"/>
    </source>
</evidence>
<dbReference type="EMBL" id="SOYY01000019">
    <property type="protein sequence ID" value="KAA0707885.1"/>
    <property type="molecule type" value="Genomic_DNA"/>
</dbReference>
<dbReference type="GO" id="GO:0016020">
    <property type="term" value="C:membrane"/>
    <property type="evidence" value="ECO:0007669"/>
    <property type="project" value="UniProtKB-SubCell"/>
</dbReference>
<evidence type="ECO:0000256" key="8">
    <source>
        <dbReference type="SAM" id="Phobius"/>
    </source>
</evidence>
<keyword evidence="4 9" id="KW-0732">Signal</keyword>
<name>A0A5A9NF97_9TELE</name>
<keyword evidence="7" id="KW-0325">Glycoprotein</keyword>
<keyword evidence="3 8" id="KW-0812">Transmembrane</keyword>
<dbReference type="AlphaFoldDB" id="A0A5A9NF97"/>
<evidence type="ECO:0000256" key="1">
    <source>
        <dbReference type="ARBA" id="ARBA00004479"/>
    </source>
</evidence>
<dbReference type="GO" id="GO:0005576">
    <property type="term" value="C:extracellular region"/>
    <property type="evidence" value="ECO:0007669"/>
    <property type="project" value="TreeGrafter"/>
</dbReference>
<sequence>MTSLILFLLFLALWTASCADEHGPSPKLVTTTSPLHKTTANITISPELNKNISTTAATKIKNPGAGLSPDGDMIQRALYVLIGITAIGVLYFLVRAVRMKKSTGQRRKYGLLTNQDDTMEMGHLESDEEDNTVFEASAFRR</sequence>
<keyword evidence="5 8" id="KW-1133">Transmembrane helix</keyword>
<dbReference type="Proteomes" id="UP000324632">
    <property type="component" value="Chromosome 19"/>
</dbReference>
<evidence type="ECO:0000256" key="9">
    <source>
        <dbReference type="SAM" id="SignalP"/>
    </source>
</evidence>
<feature type="signal peptide" evidence="9">
    <location>
        <begin position="1"/>
        <end position="19"/>
    </location>
</feature>
<proteinExistence type="inferred from homology"/>
<keyword evidence="11" id="KW-1185">Reference proteome</keyword>
<gene>
    <name evidence="10" type="ORF">E1301_Tti009637</name>
</gene>
<organism evidence="10 11">
    <name type="scientific">Triplophysa tibetana</name>
    <dbReference type="NCBI Taxonomy" id="1572043"/>
    <lineage>
        <taxon>Eukaryota</taxon>
        <taxon>Metazoa</taxon>
        <taxon>Chordata</taxon>
        <taxon>Craniata</taxon>
        <taxon>Vertebrata</taxon>
        <taxon>Euteleostomi</taxon>
        <taxon>Actinopterygii</taxon>
        <taxon>Neopterygii</taxon>
        <taxon>Teleostei</taxon>
        <taxon>Ostariophysi</taxon>
        <taxon>Cypriniformes</taxon>
        <taxon>Nemacheilidae</taxon>
        <taxon>Triplophysa</taxon>
    </lineage>
</organism>
<keyword evidence="6 8" id="KW-0472">Membrane</keyword>
<feature type="transmembrane region" description="Helical" evidence="8">
    <location>
        <begin position="77"/>
        <end position="97"/>
    </location>
</feature>
<dbReference type="PANTHER" id="PTHR28607">
    <property type="entry name" value="EXPRESSED PROTEIN"/>
    <property type="match status" value="1"/>
</dbReference>
<comment type="caution">
    <text evidence="10">The sequence shown here is derived from an EMBL/GenBank/DDBJ whole genome shotgun (WGS) entry which is preliminary data.</text>
</comment>
<feature type="chain" id="PRO_5022731300" evidence="9">
    <location>
        <begin position="20"/>
        <end position="141"/>
    </location>
</feature>
<evidence type="ECO:0000256" key="6">
    <source>
        <dbReference type="ARBA" id="ARBA00023136"/>
    </source>
</evidence>
<evidence type="ECO:0000256" key="7">
    <source>
        <dbReference type="ARBA" id="ARBA00023180"/>
    </source>
</evidence>
<evidence type="ECO:0000256" key="5">
    <source>
        <dbReference type="ARBA" id="ARBA00022989"/>
    </source>
</evidence>
<reference evidence="10 11" key="1">
    <citation type="journal article" date="2019" name="Mol. Ecol. Resour.">
        <title>Chromosome-level genome assembly of Triplophysa tibetana, a fish adapted to the harsh high-altitude environment of the Tibetan Plateau.</title>
        <authorList>
            <person name="Yang X."/>
            <person name="Liu H."/>
            <person name="Ma Z."/>
            <person name="Zou Y."/>
            <person name="Zou M."/>
            <person name="Mao Y."/>
            <person name="Li X."/>
            <person name="Wang H."/>
            <person name="Chen T."/>
            <person name="Wang W."/>
            <person name="Yang R."/>
        </authorList>
    </citation>
    <scope>NUCLEOTIDE SEQUENCE [LARGE SCALE GENOMIC DNA]</scope>
    <source>
        <strain evidence="10">TTIB1903HZAU</strain>
        <tissue evidence="10">Muscle</tissue>
    </source>
</reference>
<protein>
    <submittedName>
        <fullName evidence="10">Membrane protein FAM174A</fullName>
    </submittedName>
</protein>
<evidence type="ECO:0000256" key="2">
    <source>
        <dbReference type="ARBA" id="ARBA00006986"/>
    </source>
</evidence>
<dbReference type="InterPro" id="IPR009565">
    <property type="entry name" value="FAM174-like"/>
</dbReference>